<evidence type="ECO:0008006" key="3">
    <source>
        <dbReference type="Google" id="ProtNLM"/>
    </source>
</evidence>
<keyword evidence="2" id="KW-1185">Reference proteome</keyword>
<comment type="caution">
    <text evidence="1">The sequence shown here is derived from an EMBL/GenBank/DDBJ whole genome shotgun (WGS) entry which is preliminary data.</text>
</comment>
<organism evidence="1 2">
    <name type="scientific">Pseudenterobacter timonensis</name>
    <dbReference type="NCBI Taxonomy" id="1755099"/>
    <lineage>
        <taxon>Bacteria</taxon>
        <taxon>Pseudomonadati</taxon>
        <taxon>Pseudomonadota</taxon>
        <taxon>Gammaproteobacteria</taxon>
        <taxon>Enterobacterales</taxon>
        <taxon>Enterobacteriaceae</taxon>
        <taxon>Pseudenterobacter</taxon>
    </lineage>
</organism>
<name>A0ABV4A2R8_9ENTR</name>
<sequence length="128" mass="15177">MKWISIVIISFSFIYAMTTIFSQPSVIAQSSKYYEENDIHNGESDLFYVGKYGPPAHEFIKPRYKFSGEYNIGLNQTYRITNPEFKNVPIKEMLWHLRGDLNLTCWFHYKDGEWKVISYIFWPPGAKF</sequence>
<dbReference type="Proteomes" id="UP001561463">
    <property type="component" value="Unassembled WGS sequence"/>
</dbReference>
<evidence type="ECO:0000313" key="2">
    <source>
        <dbReference type="Proteomes" id="UP001561463"/>
    </source>
</evidence>
<protein>
    <recommendedName>
        <fullName evidence="3">Lumazine-binding protein</fullName>
    </recommendedName>
</protein>
<proteinExistence type="predicted"/>
<evidence type="ECO:0000313" key="1">
    <source>
        <dbReference type="EMBL" id="MEX9251778.1"/>
    </source>
</evidence>
<reference evidence="1 2" key="1">
    <citation type="submission" date="2024-03" db="EMBL/GenBank/DDBJ databases">
        <title>Role of Flies in the Dissemination of Carbapenem-Resistant Enterobacteriaceae (CRE): An Epidemiological and Genomic Study in China.</title>
        <authorList>
            <person name="Chen K."/>
            <person name="Zhang R."/>
            <person name="Chen S."/>
        </authorList>
    </citation>
    <scope>NUCLEOTIDE SEQUENCE [LARGE SCALE GENOMIC DNA]</scope>
    <source>
        <strain evidence="2">fly-313</strain>
    </source>
</reference>
<dbReference type="EMBL" id="JBFZPZ010000002">
    <property type="protein sequence ID" value="MEX9251778.1"/>
    <property type="molecule type" value="Genomic_DNA"/>
</dbReference>
<accession>A0ABV4A2R8</accession>
<gene>
    <name evidence="1" type="ORF">AB7Z85_04505</name>
</gene>